<proteinExistence type="predicted"/>
<comment type="caution">
    <text evidence="1">The sequence shown here is derived from an EMBL/GenBank/DDBJ whole genome shotgun (WGS) entry which is preliminary data.</text>
</comment>
<evidence type="ECO:0000313" key="1">
    <source>
        <dbReference type="EMBL" id="PPQ30564.1"/>
    </source>
</evidence>
<dbReference type="InterPro" id="IPR029033">
    <property type="entry name" value="His_PPase_superfam"/>
</dbReference>
<organism evidence="1 2">
    <name type="scientific">Rhodoblastus sphagnicola</name>
    <dbReference type="NCBI Taxonomy" id="333368"/>
    <lineage>
        <taxon>Bacteria</taxon>
        <taxon>Pseudomonadati</taxon>
        <taxon>Pseudomonadota</taxon>
        <taxon>Alphaproteobacteria</taxon>
        <taxon>Hyphomicrobiales</taxon>
        <taxon>Rhodoblastaceae</taxon>
        <taxon>Rhodoblastus</taxon>
    </lineage>
</organism>
<name>A0A2S6N7I4_9HYPH</name>
<dbReference type="SUPFAM" id="SSF53254">
    <property type="entry name" value="Phosphoglycerate mutase-like"/>
    <property type="match status" value="1"/>
</dbReference>
<dbReference type="Proteomes" id="UP000239089">
    <property type="component" value="Unassembled WGS sequence"/>
</dbReference>
<evidence type="ECO:0000313" key="2">
    <source>
        <dbReference type="Proteomes" id="UP000239089"/>
    </source>
</evidence>
<gene>
    <name evidence="1" type="ORF">CCR94_12190</name>
</gene>
<keyword evidence="2" id="KW-1185">Reference proteome</keyword>
<evidence type="ECO:0008006" key="3">
    <source>
        <dbReference type="Google" id="ProtNLM"/>
    </source>
</evidence>
<reference evidence="1 2" key="1">
    <citation type="journal article" date="2018" name="Arch. Microbiol.">
        <title>New insights into the metabolic potential of the phototrophic purple bacterium Rhodopila globiformis DSM 161(T) from its draft genome sequence and evidence for a vanadium-dependent nitrogenase.</title>
        <authorList>
            <person name="Imhoff J.F."/>
            <person name="Rahn T."/>
            <person name="Kunzel S."/>
            <person name="Neulinger S.C."/>
        </authorList>
    </citation>
    <scope>NUCLEOTIDE SEQUENCE [LARGE SCALE GENOMIC DNA]</scope>
    <source>
        <strain evidence="1 2">DSM 16996</strain>
    </source>
</reference>
<dbReference type="AlphaFoldDB" id="A0A2S6N7I4"/>
<protein>
    <recommendedName>
        <fullName evidence="3">Histidine phosphatase family protein</fullName>
    </recommendedName>
</protein>
<sequence>MPDSAGFTAFCAAYEQSGLAPGDPPARVAALCKGVRLFASTMPRAKESALRLAPEGDWLFDPVFGEESMVAPDLPGRWPLAVWCAASRGRENWSAGASAQREALRLRARRAAQLLIADAPSLLVGHGWFNRTLAATLLAQGFRCERTSVFSVHWGAQVLVNAF</sequence>
<dbReference type="EMBL" id="NHSJ01000075">
    <property type="protein sequence ID" value="PPQ30564.1"/>
    <property type="molecule type" value="Genomic_DNA"/>
</dbReference>
<accession>A0A2S6N7I4</accession>